<name>A0A5C3LN01_9AGAR</name>
<dbReference type="Proteomes" id="UP000308652">
    <property type="component" value="Unassembled WGS sequence"/>
</dbReference>
<protein>
    <recommendedName>
        <fullName evidence="3">F-box domain-containing protein</fullName>
    </recommendedName>
</protein>
<sequence length="310" mass="35325">MVISRGLIRETRPYYFASVAGPRPRDKSSLEYVARCEELFYIALENFHRCQILGVVLNEDFAKLFLGLADGIAPHLEGLKLESDYEFPTHLINKLIEKLSSFKNLRRLTWSLKPPWSNLSEASSALIKGPWSQLTHIELLCHISFECCLEILSQSQQAVHIDINFISENSLCPVRNIIVLPTVKHLGLGSESDVGDVLRHLSLPALRLLQIFNRKLYPSTRDYQSFGEFLTRSKCPLEELIFTDIHYREHHIVGYLQIPQLILIPVVTFSAEELSEERIFDLTKESENSALILSRLRVHDGLVTVAASKS</sequence>
<dbReference type="OrthoDB" id="3217549at2759"/>
<proteinExistence type="predicted"/>
<reference evidence="1 2" key="1">
    <citation type="journal article" date="2019" name="Nat. Ecol. Evol.">
        <title>Megaphylogeny resolves global patterns of mushroom evolution.</title>
        <authorList>
            <person name="Varga T."/>
            <person name="Krizsan K."/>
            <person name="Foldi C."/>
            <person name="Dima B."/>
            <person name="Sanchez-Garcia M."/>
            <person name="Sanchez-Ramirez S."/>
            <person name="Szollosi G.J."/>
            <person name="Szarkandi J.G."/>
            <person name="Papp V."/>
            <person name="Albert L."/>
            <person name="Andreopoulos W."/>
            <person name="Angelini C."/>
            <person name="Antonin V."/>
            <person name="Barry K.W."/>
            <person name="Bougher N.L."/>
            <person name="Buchanan P."/>
            <person name="Buyck B."/>
            <person name="Bense V."/>
            <person name="Catcheside P."/>
            <person name="Chovatia M."/>
            <person name="Cooper J."/>
            <person name="Damon W."/>
            <person name="Desjardin D."/>
            <person name="Finy P."/>
            <person name="Geml J."/>
            <person name="Haridas S."/>
            <person name="Hughes K."/>
            <person name="Justo A."/>
            <person name="Karasinski D."/>
            <person name="Kautmanova I."/>
            <person name="Kiss B."/>
            <person name="Kocsube S."/>
            <person name="Kotiranta H."/>
            <person name="LaButti K.M."/>
            <person name="Lechner B.E."/>
            <person name="Liimatainen K."/>
            <person name="Lipzen A."/>
            <person name="Lukacs Z."/>
            <person name="Mihaltcheva S."/>
            <person name="Morgado L.N."/>
            <person name="Niskanen T."/>
            <person name="Noordeloos M.E."/>
            <person name="Ohm R.A."/>
            <person name="Ortiz-Santana B."/>
            <person name="Ovrebo C."/>
            <person name="Racz N."/>
            <person name="Riley R."/>
            <person name="Savchenko A."/>
            <person name="Shiryaev A."/>
            <person name="Soop K."/>
            <person name="Spirin V."/>
            <person name="Szebenyi C."/>
            <person name="Tomsovsky M."/>
            <person name="Tulloss R.E."/>
            <person name="Uehling J."/>
            <person name="Grigoriev I.V."/>
            <person name="Vagvolgyi C."/>
            <person name="Papp T."/>
            <person name="Martin F.M."/>
            <person name="Miettinen O."/>
            <person name="Hibbett D.S."/>
            <person name="Nagy L.G."/>
        </authorList>
    </citation>
    <scope>NUCLEOTIDE SEQUENCE [LARGE SCALE GENOMIC DNA]</scope>
    <source>
        <strain evidence="1 2">CBS 166.37</strain>
    </source>
</reference>
<accession>A0A5C3LN01</accession>
<dbReference type="EMBL" id="ML213630">
    <property type="protein sequence ID" value="TFK34544.1"/>
    <property type="molecule type" value="Genomic_DNA"/>
</dbReference>
<organism evidence="1 2">
    <name type="scientific">Crucibulum laeve</name>
    <dbReference type="NCBI Taxonomy" id="68775"/>
    <lineage>
        <taxon>Eukaryota</taxon>
        <taxon>Fungi</taxon>
        <taxon>Dikarya</taxon>
        <taxon>Basidiomycota</taxon>
        <taxon>Agaricomycotina</taxon>
        <taxon>Agaricomycetes</taxon>
        <taxon>Agaricomycetidae</taxon>
        <taxon>Agaricales</taxon>
        <taxon>Agaricineae</taxon>
        <taxon>Nidulariaceae</taxon>
        <taxon>Crucibulum</taxon>
    </lineage>
</organism>
<evidence type="ECO:0008006" key="3">
    <source>
        <dbReference type="Google" id="ProtNLM"/>
    </source>
</evidence>
<gene>
    <name evidence="1" type="ORF">BDQ12DRAFT_669301</name>
</gene>
<evidence type="ECO:0000313" key="1">
    <source>
        <dbReference type="EMBL" id="TFK34544.1"/>
    </source>
</evidence>
<evidence type="ECO:0000313" key="2">
    <source>
        <dbReference type="Proteomes" id="UP000308652"/>
    </source>
</evidence>
<dbReference type="AlphaFoldDB" id="A0A5C3LN01"/>
<dbReference type="STRING" id="68775.A0A5C3LN01"/>
<keyword evidence="2" id="KW-1185">Reference proteome</keyword>